<feature type="region of interest" description="Disordered" evidence="1">
    <location>
        <begin position="1"/>
        <end position="30"/>
    </location>
</feature>
<feature type="transmembrane region" description="Helical" evidence="2">
    <location>
        <begin position="385"/>
        <end position="405"/>
    </location>
</feature>
<feature type="compositionally biased region" description="Polar residues" evidence="1">
    <location>
        <begin position="1"/>
        <end position="23"/>
    </location>
</feature>
<dbReference type="Proteomes" id="UP000663868">
    <property type="component" value="Unassembled WGS sequence"/>
</dbReference>
<dbReference type="EMBL" id="CAJNOE010000411">
    <property type="protein sequence ID" value="CAF1202426.1"/>
    <property type="molecule type" value="Genomic_DNA"/>
</dbReference>
<sequence>MDSSATMNASNKELHMASNSDSGDTIIPLENPNNVPTIVVHSPTSDTDLSVTPAFPNFSTNEEVVNQPVFTDPTEPSNTNLEEEDEEEENKSVLVPMTTPNLPQQNTQLLDELKYLLKPTNSLATSNSVIQESQEADAAIKRRTLQFDENLMTNANNSLIDDLTPNEIKSLNAAERRSIASRSHRSSSNADSIGNGSRNPSMQPSIHPRTQSQSSSAAAPITLPEQRTLLSQLSGLTWAFIAAYSFTIILFLTRMCGIDLIFGFFLQMIIQTIAFGVYAFYKGYNLLGPSDHRTAMICRAVLIGIGSLTSFLAYYFITIVDLSAIRQSQVIVTIILSIVVLHERATIVRIVACGITFIAIMIFYAEEAFSSYNTFWNPNVITWNHLLGISLALCTAITHSMASTMNKRYFSIEQLHNTVLCFWSAISAFIISSIALFIKHFFSSGAHSYSVYRQRLFFADTHLFPHDWRLFVSFLLALASIFVFIANQKAIKRGPSSIVTLIYSTDIVLALILHNIFSRIKSSKAGLIGCVLILISILVVCLEVFIAEKNRKKMAIKIVEAANASTQKFDLPKPSILKKPKKQFSI</sequence>
<evidence type="ECO:0000259" key="3">
    <source>
        <dbReference type="Pfam" id="PF00892"/>
    </source>
</evidence>
<dbReference type="Proteomes" id="UP000663860">
    <property type="component" value="Unassembled WGS sequence"/>
</dbReference>
<feature type="transmembrane region" description="Helical" evidence="2">
    <location>
        <begin position="417"/>
        <end position="438"/>
    </location>
</feature>
<feature type="transmembrane region" description="Helical" evidence="2">
    <location>
        <begin position="526"/>
        <end position="547"/>
    </location>
</feature>
<evidence type="ECO:0000256" key="2">
    <source>
        <dbReference type="SAM" id="Phobius"/>
    </source>
</evidence>
<dbReference type="GO" id="GO:0016020">
    <property type="term" value="C:membrane"/>
    <property type="evidence" value="ECO:0007669"/>
    <property type="project" value="InterPro"/>
</dbReference>
<gene>
    <name evidence="4" type="ORF">IZO911_LOCUS28692</name>
    <name evidence="5" type="ORF">KXQ929_LOCUS16415</name>
</gene>
<keyword evidence="2" id="KW-1133">Transmembrane helix</keyword>
<accession>A0A814WH43</accession>
<dbReference type="Pfam" id="PF00892">
    <property type="entry name" value="EamA"/>
    <property type="match status" value="2"/>
</dbReference>
<evidence type="ECO:0000313" key="5">
    <source>
        <dbReference type="EMBL" id="CAF3790306.1"/>
    </source>
</evidence>
<evidence type="ECO:0000313" key="6">
    <source>
        <dbReference type="Proteomes" id="UP000663860"/>
    </source>
</evidence>
<feature type="domain" description="EamA" evidence="3">
    <location>
        <begin position="234"/>
        <end position="364"/>
    </location>
</feature>
<feature type="transmembrane region" description="Helical" evidence="2">
    <location>
        <begin position="498"/>
        <end position="520"/>
    </location>
</feature>
<feature type="region of interest" description="Disordered" evidence="1">
    <location>
        <begin position="174"/>
        <end position="218"/>
    </location>
</feature>
<feature type="transmembrane region" description="Helical" evidence="2">
    <location>
        <begin position="235"/>
        <end position="253"/>
    </location>
</feature>
<feature type="transmembrane region" description="Helical" evidence="2">
    <location>
        <begin position="346"/>
        <end position="365"/>
    </location>
</feature>
<feature type="compositionally biased region" description="Polar residues" evidence="1">
    <location>
        <begin position="194"/>
        <end position="217"/>
    </location>
</feature>
<feature type="transmembrane region" description="Helical" evidence="2">
    <location>
        <begin position="260"/>
        <end position="281"/>
    </location>
</feature>
<proteinExistence type="predicted"/>
<reference evidence="4" key="1">
    <citation type="submission" date="2021-02" db="EMBL/GenBank/DDBJ databases">
        <authorList>
            <person name="Nowell W R."/>
        </authorList>
    </citation>
    <scope>NUCLEOTIDE SEQUENCE</scope>
</reference>
<evidence type="ECO:0000313" key="4">
    <source>
        <dbReference type="EMBL" id="CAF1202426.1"/>
    </source>
</evidence>
<organism evidence="4 6">
    <name type="scientific">Adineta steineri</name>
    <dbReference type="NCBI Taxonomy" id="433720"/>
    <lineage>
        <taxon>Eukaryota</taxon>
        <taxon>Metazoa</taxon>
        <taxon>Spiralia</taxon>
        <taxon>Gnathifera</taxon>
        <taxon>Rotifera</taxon>
        <taxon>Eurotatoria</taxon>
        <taxon>Bdelloidea</taxon>
        <taxon>Adinetida</taxon>
        <taxon>Adinetidae</taxon>
        <taxon>Adineta</taxon>
    </lineage>
</organism>
<dbReference type="InterPro" id="IPR037185">
    <property type="entry name" value="EmrE-like"/>
</dbReference>
<name>A0A814WH43_9BILA</name>
<dbReference type="PANTHER" id="PTHR22911">
    <property type="entry name" value="ACYL-MALONYL CONDENSING ENZYME-RELATED"/>
    <property type="match status" value="1"/>
</dbReference>
<feature type="region of interest" description="Disordered" evidence="1">
    <location>
        <begin position="66"/>
        <end position="88"/>
    </location>
</feature>
<keyword evidence="2" id="KW-0472">Membrane</keyword>
<dbReference type="SUPFAM" id="SSF103481">
    <property type="entry name" value="Multidrug resistance efflux transporter EmrE"/>
    <property type="match status" value="1"/>
</dbReference>
<dbReference type="InterPro" id="IPR000620">
    <property type="entry name" value="EamA_dom"/>
</dbReference>
<dbReference type="AlphaFoldDB" id="A0A814WH43"/>
<feature type="domain" description="EamA" evidence="3">
    <location>
        <begin position="387"/>
        <end position="540"/>
    </location>
</feature>
<feature type="transmembrane region" description="Helical" evidence="2">
    <location>
        <begin position="301"/>
        <end position="325"/>
    </location>
</feature>
<evidence type="ECO:0000256" key="1">
    <source>
        <dbReference type="SAM" id="MobiDB-lite"/>
    </source>
</evidence>
<dbReference type="EMBL" id="CAJOBB010000992">
    <property type="protein sequence ID" value="CAF3790306.1"/>
    <property type="molecule type" value="Genomic_DNA"/>
</dbReference>
<comment type="caution">
    <text evidence="4">The sequence shown here is derived from an EMBL/GenBank/DDBJ whole genome shotgun (WGS) entry which is preliminary data.</text>
</comment>
<feature type="transmembrane region" description="Helical" evidence="2">
    <location>
        <begin position="468"/>
        <end position="486"/>
    </location>
</feature>
<keyword evidence="2" id="KW-0812">Transmembrane</keyword>
<protein>
    <recommendedName>
        <fullName evidence="3">EamA domain-containing protein</fullName>
    </recommendedName>
</protein>
<dbReference type="PANTHER" id="PTHR22911:SF137">
    <property type="entry name" value="SOLUTE CARRIER FAMILY 35 MEMBER G2-RELATED"/>
    <property type="match status" value="1"/>
</dbReference>